<sequence>MSVKTAVLHAVQRTASGAHALAGAPFDPETPFHPPRGRYTTVHYGLMFPNLPAPLNFLDIIAVVGQPYIKLWRNGHLIRTTGRDTASLLVGSAVTFPGQFRGYSVSEEMELAADSSVVRFGSDLSLEGSYPDFTLTYDNPACQIAFDIRATDRIAHFAKVRGGLYDHWSLLCEYAGTVRHDGTTYELSGLSTLEYARGTPLTLGFTFFTYQIINVDERTQVLMVEVLGPASVSVQQAVYVRSLDDHGGVYEDGFRFDVFDVEPEPRTTPNGLTMELGTRFEWSVDDENGDELISIDGTTNDDYIFGMAGGYVGSYGYTGRFRGREISGTGYIEYIGRHRKARRG</sequence>
<proteinExistence type="predicted"/>
<reference evidence="1 2" key="1">
    <citation type="submission" date="2016-10" db="EMBL/GenBank/DDBJ databases">
        <authorList>
            <person name="de Groot N.N."/>
        </authorList>
    </citation>
    <scope>NUCLEOTIDE SEQUENCE [LARGE SCALE GENOMIC DNA]</scope>
    <source>
        <strain evidence="1 2">DSM 44892</strain>
    </source>
</reference>
<evidence type="ECO:0000313" key="2">
    <source>
        <dbReference type="Proteomes" id="UP000183263"/>
    </source>
</evidence>
<name>A0A1G8CRC2_9NOCA</name>
<evidence type="ECO:0000313" key="1">
    <source>
        <dbReference type="EMBL" id="SDH47460.1"/>
    </source>
</evidence>
<dbReference type="InterPro" id="IPR046611">
    <property type="entry name" value="DUF6670"/>
</dbReference>
<organism evidence="1 2">
    <name type="scientific">Rhodococcus triatomae</name>
    <dbReference type="NCBI Taxonomy" id="300028"/>
    <lineage>
        <taxon>Bacteria</taxon>
        <taxon>Bacillati</taxon>
        <taxon>Actinomycetota</taxon>
        <taxon>Actinomycetes</taxon>
        <taxon>Mycobacteriales</taxon>
        <taxon>Nocardiaceae</taxon>
        <taxon>Rhodococcus</taxon>
    </lineage>
</organism>
<accession>A0A1G8CRC2</accession>
<gene>
    <name evidence="1" type="ORF">SAMN05444695_10286</name>
</gene>
<keyword evidence="2" id="KW-1185">Reference proteome</keyword>
<dbReference type="Pfam" id="PF20375">
    <property type="entry name" value="DUF6670"/>
    <property type="match status" value="1"/>
</dbReference>
<dbReference type="AlphaFoldDB" id="A0A1G8CRC2"/>
<dbReference type="RefSeq" id="WP_074700609.1">
    <property type="nucleotide sequence ID" value="NZ_CP048813.1"/>
</dbReference>
<dbReference type="OrthoDB" id="6672593at2"/>
<dbReference type="Proteomes" id="UP000183263">
    <property type="component" value="Unassembled WGS sequence"/>
</dbReference>
<dbReference type="EMBL" id="FNDN01000002">
    <property type="protein sequence ID" value="SDH47460.1"/>
    <property type="molecule type" value="Genomic_DNA"/>
</dbReference>
<protein>
    <submittedName>
        <fullName evidence="1">Uncharacterized protein</fullName>
    </submittedName>
</protein>